<name>A0A1Y2CH54_9FUNG</name>
<dbReference type="STRING" id="1754190.A0A1Y2CH54"/>
<evidence type="ECO:0000256" key="3">
    <source>
        <dbReference type="ARBA" id="ARBA00022670"/>
    </source>
</evidence>
<evidence type="ECO:0000256" key="1">
    <source>
        <dbReference type="ARBA" id="ARBA00011073"/>
    </source>
</evidence>
<dbReference type="Proteomes" id="UP000193920">
    <property type="component" value="Unassembled WGS sequence"/>
</dbReference>
<protein>
    <submittedName>
        <fullName evidence="10">Subtilisin-like protein</fullName>
    </submittedName>
</protein>
<gene>
    <name evidence="10" type="ORF">LY90DRAFT_703405</name>
</gene>
<comment type="similarity">
    <text evidence="1 7">Belongs to the peptidase S8 family.</text>
</comment>
<dbReference type="SUPFAM" id="SSF57016">
    <property type="entry name" value="Plant lectins/antimicrobial peptides"/>
    <property type="match status" value="1"/>
</dbReference>
<dbReference type="SUPFAM" id="SSF52743">
    <property type="entry name" value="Subtilisin-like"/>
    <property type="match status" value="1"/>
</dbReference>
<dbReference type="CDD" id="cd00035">
    <property type="entry name" value="ChtBD1"/>
    <property type="match status" value="1"/>
</dbReference>
<dbReference type="Gene3D" id="3.40.50.200">
    <property type="entry name" value="Peptidase S8/S53 domain"/>
    <property type="match status" value="1"/>
</dbReference>
<dbReference type="GO" id="GO:0005615">
    <property type="term" value="C:extracellular space"/>
    <property type="evidence" value="ECO:0007669"/>
    <property type="project" value="TreeGrafter"/>
</dbReference>
<dbReference type="InterPro" id="IPR036852">
    <property type="entry name" value="Peptidase_S8/S53_dom_sf"/>
</dbReference>
<keyword evidence="3 7" id="KW-0645">Protease</keyword>
<dbReference type="AlphaFoldDB" id="A0A1Y2CH54"/>
<keyword evidence="5 7" id="KW-0720">Serine protease</keyword>
<proteinExistence type="inferred from homology"/>
<keyword evidence="8" id="KW-0732">Signal</keyword>
<keyword evidence="2 6" id="KW-0147">Chitin-binding</keyword>
<dbReference type="Gene3D" id="3.30.60.10">
    <property type="entry name" value="Endochitinase-like"/>
    <property type="match status" value="1"/>
</dbReference>
<evidence type="ECO:0000256" key="6">
    <source>
        <dbReference type="PROSITE-ProRule" id="PRU00261"/>
    </source>
</evidence>
<comment type="caution">
    <text evidence="10">The sequence shown here is derived from an EMBL/GenBank/DDBJ whole genome shotgun (WGS) entry which is preliminary data.</text>
</comment>
<feature type="chain" id="PRO_5010985161" evidence="8">
    <location>
        <begin position="24"/>
        <end position="724"/>
    </location>
</feature>
<feature type="signal peptide" evidence="8">
    <location>
        <begin position="1"/>
        <end position="23"/>
    </location>
</feature>
<feature type="disulfide bond" evidence="6">
    <location>
        <begin position="685"/>
        <end position="699"/>
    </location>
</feature>
<dbReference type="InterPro" id="IPR036861">
    <property type="entry name" value="Endochitinase-like_sf"/>
</dbReference>
<evidence type="ECO:0000256" key="5">
    <source>
        <dbReference type="ARBA" id="ARBA00022825"/>
    </source>
</evidence>
<organism evidence="10 11">
    <name type="scientific">Neocallimastix californiae</name>
    <dbReference type="NCBI Taxonomy" id="1754190"/>
    <lineage>
        <taxon>Eukaryota</taxon>
        <taxon>Fungi</taxon>
        <taxon>Fungi incertae sedis</taxon>
        <taxon>Chytridiomycota</taxon>
        <taxon>Chytridiomycota incertae sedis</taxon>
        <taxon>Neocallimastigomycetes</taxon>
        <taxon>Neocallimastigales</taxon>
        <taxon>Neocallimastigaceae</taxon>
        <taxon>Neocallimastix</taxon>
    </lineage>
</organism>
<dbReference type="PROSITE" id="PS51892">
    <property type="entry name" value="SUBTILASE"/>
    <property type="match status" value="1"/>
</dbReference>
<comment type="caution">
    <text evidence="6">Lacks conserved residue(s) required for the propagation of feature annotation.</text>
</comment>
<dbReference type="GO" id="GO:0006508">
    <property type="term" value="P:proteolysis"/>
    <property type="evidence" value="ECO:0007669"/>
    <property type="project" value="UniProtKB-KW"/>
</dbReference>
<evidence type="ECO:0000313" key="11">
    <source>
        <dbReference type="Proteomes" id="UP000193920"/>
    </source>
</evidence>
<dbReference type="Pfam" id="PF00082">
    <property type="entry name" value="Peptidase_S8"/>
    <property type="match status" value="1"/>
</dbReference>
<dbReference type="EMBL" id="MCOG01000108">
    <property type="protein sequence ID" value="ORY46266.1"/>
    <property type="molecule type" value="Genomic_DNA"/>
</dbReference>
<evidence type="ECO:0000259" key="9">
    <source>
        <dbReference type="PROSITE" id="PS50941"/>
    </source>
</evidence>
<dbReference type="InterPro" id="IPR001002">
    <property type="entry name" value="Chitin-bd_1"/>
</dbReference>
<dbReference type="PROSITE" id="PS00138">
    <property type="entry name" value="SUBTILASE_SER"/>
    <property type="match status" value="1"/>
</dbReference>
<dbReference type="GO" id="GO:0004252">
    <property type="term" value="F:serine-type endopeptidase activity"/>
    <property type="evidence" value="ECO:0007669"/>
    <property type="project" value="UniProtKB-UniRule"/>
</dbReference>
<evidence type="ECO:0000256" key="7">
    <source>
        <dbReference type="PROSITE-ProRule" id="PRU01240"/>
    </source>
</evidence>
<dbReference type="OrthoDB" id="19448at2759"/>
<feature type="active site" description="Charge relay system" evidence="7">
    <location>
        <position position="260"/>
    </location>
</feature>
<dbReference type="InterPro" id="IPR050131">
    <property type="entry name" value="Peptidase_S8_subtilisin-like"/>
</dbReference>
<dbReference type="InterPro" id="IPR023828">
    <property type="entry name" value="Peptidase_S8_Ser-AS"/>
</dbReference>
<evidence type="ECO:0000256" key="8">
    <source>
        <dbReference type="SAM" id="SignalP"/>
    </source>
</evidence>
<dbReference type="PANTHER" id="PTHR43806:SF11">
    <property type="entry name" value="CEREVISIN-RELATED"/>
    <property type="match status" value="1"/>
</dbReference>
<accession>A0A1Y2CH54</accession>
<dbReference type="PROSITE" id="PS50941">
    <property type="entry name" value="CHIT_BIND_I_2"/>
    <property type="match status" value="1"/>
</dbReference>
<dbReference type="InterPro" id="IPR015500">
    <property type="entry name" value="Peptidase_S8_subtilisin-rel"/>
</dbReference>
<keyword evidence="4 7" id="KW-0378">Hydrolase</keyword>
<feature type="domain" description="Chitin-binding type-1" evidence="9">
    <location>
        <begin position="659"/>
        <end position="712"/>
    </location>
</feature>
<dbReference type="PANTHER" id="PTHR43806">
    <property type="entry name" value="PEPTIDASE S8"/>
    <property type="match status" value="1"/>
</dbReference>
<dbReference type="GO" id="GO:0008061">
    <property type="term" value="F:chitin binding"/>
    <property type="evidence" value="ECO:0007669"/>
    <property type="project" value="UniProtKB-UniRule"/>
</dbReference>
<evidence type="ECO:0000313" key="10">
    <source>
        <dbReference type="EMBL" id="ORY46266.1"/>
    </source>
</evidence>
<reference evidence="10 11" key="1">
    <citation type="submission" date="2016-08" db="EMBL/GenBank/DDBJ databases">
        <title>A Parts List for Fungal Cellulosomes Revealed by Comparative Genomics.</title>
        <authorList>
            <consortium name="DOE Joint Genome Institute"/>
            <person name="Haitjema C.H."/>
            <person name="Gilmore S.P."/>
            <person name="Henske J.K."/>
            <person name="Solomon K.V."/>
            <person name="De Groot R."/>
            <person name="Kuo A."/>
            <person name="Mondo S.J."/>
            <person name="Salamov A.A."/>
            <person name="Labutti K."/>
            <person name="Zhao Z."/>
            <person name="Chiniquy J."/>
            <person name="Barry K."/>
            <person name="Brewer H.M."/>
            <person name="Purvine S.O."/>
            <person name="Wright A.T."/>
            <person name="Boxma B."/>
            <person name="Van Alen T."/>
            <person name="Hackstein J.H."/>
            <person name="Baker S.E."/>
            <person name="Grigoriev I.V."/>
            <person name="O'Malley M.A."/>
        </authorList>
    </citation>
    <scope>NUCLEOTIDE SEQUENCE [LARGE SCALE GENOMIC DNA]</scope>
    <source>
        <strain evidence="10 11">G1</strain>
    </source>
</reference>
<sequence length="724" mass="81099">MSYYSLIFTIVVIFNYLISVTLAENKYYIIGIKRSDNDTIYDDESIQVQQSIDKLVNDRMNDIYNIIIENKDTYTLENGKMDEKLKELNHSNLLKKRDTSMATVKFKFINDKRTSGRSHKLKRSDNLIPLKSEMVDHICPINNYYTIRAYLSDSIVDRVKNLPNIIFCEPSRVSKNNDGYINKPFNGREFNYFDNKMIKKETKWTNAEIQKHDTFQGKNFFSHLSLLSQGRYRKELTEEYDNNYYYPKEAGKGISIYLMDGGYRLLDWDDSSMNSNPSNRDFYCAMGFVKNKRIPVDPYNCELSYRSEAEKDHGNMVMSMAGGALFGVAKKANTYMILTDFNDYDALNAFDYISRVGIPHKTVVSISRFFNLGQAVEDKIDELTEKGIIIVNSAGNFHTDCCDRANVNNFAGFKSTITVGALTFTLDEDMNNVYKVANFSNFGSCVDIFAPSDSIYPGVRNSYISKDYNGYIYNRGSGTSSATPIVAGVIATIMSEHPEIEYTTDSMRKTLIDMSLKDILEDVKPGTPNRFINNGKRVVFSPKKVYNGCGPSSGNKVCIDGCCSADGQCIDSTNEKYTELCSLSRGCQSEFGECLSNEDNNTTGNDTTTAVTIPEVTTITEAIITTTSTTTTTITATTTTTTTNSISINTTPQPTTTLGQRCGPDYGNSSCVLQDSNGKYLHVSCCSKEGVCGLTAEYCGIGCQTDYGRCYAIAFFNQGKYISN</sequence>
<feature type="active site" description="Charge relay system" evidence="7">
    <location>
        <position position="313"/>
    </location>
</feature>
<feature type="active site" description="Charge relay system" evidence="7">
    <location>
        <position position="480"/>
    </location>
</feature>
<evidence type="ECO:0000256" key="2">
    <source>
        <dbReference type="ARBA" id="ARBA00022669"/>
    </source>
</evidence>
<keyword evidence="6" id="KW-1015">Disulfide bond</keyword>
<dbReference type="PRINTS" id="PR00723">
    <property type="entry name" value="SUBTILISIN"/>
</dbReference>
<dbReference type="InterPro" id="IPR000209">
    <property type="entry name" value="Peptidase_S8/S53_dom"/>
</dbReference>
<evidence type="ECO:0000256" key="4">
    <source>
        <dbReference type="ARBA" id="ARBA00022801"/>
    </source>
</evidence>
<keyword evidence="11" id="KW-1185">Reference proteome</keyword>